<dbReference type="EMBL" id="JABFJW010000072">
    <property type="protein sequence ID" value="NOK09702.1"/>
    <property type="molecule type" value="Genomic_DNA"/>
</dbReference>
<accession>A0A7Y4NCY7</accession>
<dbReference type="RefSeq" id="WP_171413879.1">
    <property type="nucleotide sequence ID" value="NZ_JABFJW010000072.1"/>
</dbReference>
<evidence type="ECO:0000313" key="1">
    <source>
        <dbReference type="EMBL" id="NOK09702.1"/>
    </source>
</evidence>
<proteinExistence type="predicted"/>
<dbReference type="Proteomes" id="UP000528460">
    <property type="component" value="Unassembled WGS sequence"/>
</dbReference>
<evidence type="ECO:0000313" key="2">
    <source>
        <dbReference type="Proteomes" id="UP000528460"/>
    </source>
</evidence>
<comment type="caution">
    <text evidence="1">The sequence shown here is derived from an EMBL/GenBank/DDBJ whole genome shotgun (WGS) entry which is preliminary data.</text>
</comment>
<organism evidence="1 2">
    <name type="scientific">Corallococcus exercitus</name>
    <dbReference type="NCBI Taxonomy" id="2316736"/>
    <lineage>
        <taxon>Bacteria</taxon>
        <taxon>Pseudomonadati</taxon>
        <taxon>Myxococcota</taxon>
        <taxon>Myxococcia</taxon>
        <taxon>Myxococcales</taxon>
        <taxon>Cystobacterineae</taxon>
        <taxon>Myxococcaceae</taxon>
        <taxon>Corallococcus</taxon>
    </lineage>
</organism>
<name>A0A7Y4NCY7_9BACT</name>
<sequence>MSTAADPSIPAPPPGCPFNAEFLPPNLRKHVDPNAPVPLRMMAAKSLVPLNPSDMLGALYMLTFDPEANVRETAAKTAAALPERILGSALRDEGVQPPVLGYFLGLLKDKEAYAEMLVLNSETPDDAVSAVASSCSPKVAEIISQNQLRLLRNEDIIRNLCANPGVPVSLVDSICDFAVRSGLVLADVPAMQAARVRIYGPQAAAAPPDPGPTAEEVLQELGTEAQAEDAAPMEEGKRMTLAQRIMKMSIAEKIKLGTLGNKEARSALIRDTNKLVCVAVIRSPRITDGEVLACAANRAINEDVLRVIYNNREWTKMQKVKLALVKNPKVPLTVTMKFLNTLRDAELKDLSRDKNVPAAVQSFAKKLHEKKTAPKKEAK</sequence>
<protein>
    <submittedName>
        <fullName evidence="1">Uncharacterized protein</fullName>
    </submittedName>
</protein>
<gene>
    <name evidence="1" type="ORF">HNS30_11760</name>
</gene>
<reference evidence="1 2" key="1">
    <citation type="submission" date="2020-05" db="EMBL/GenBank/DDBJ databases">
        <authorList>
            <person name="Whitworth D."/>
        </authorList>
    </citation>
    <scope>NUCLEOTIDE SEQUENCE [LARGE SCALE GENOMIC DNA]</scope>
    <source>
        <strain evidence="1 2">CA046A</strain>
    </source>
</reference>
<dbReference type="AlphaFoldDB" id="A0A7Y4NCY7"/>